<organism evidence="4 5">
    <name type="scientific">Methanothermococcus okinawensis</name>
    <dbReference type="NCBI Taxonomy" id="155863"/>
    <lineage>
        <taxon>Archaea</taxon>
        <taxon>Methanobacteriati</taxon>
        <taxon>Methanobacteriota</taxon>
        <taxon>Methanomada group</taxon>
        <taxon>Methanococci</taxon>
        <taxon>Methanococcales</taxon>
        <taxon>Methanococcaceae</taxon>
        <taxon>Methanothermococcus</taxon>
    </lineage>
</organism>
<dbReference type="Pfam" id="PF02634">
    <property type="entry name" value="FdhD-NarQ"/>
    <property type="match status" value="1"/>
</dbReference>
<dbReference type="GO" id="GO:0016783">
    <property type="term" value="F:sulfurtransferase activity"/>
    <property type="evidence" value="ECO:0007669"/>
    <property type="project" value="InterPro"/>
</dbReference>
<dbReference type="SUPFAM" id="SSF53927">
    <property type="entry name" value="Cytidine deaminase-like"/>
    <property type="match status" value="1"/>
</dbReference>
<accession>A0A832YT40</accession>
<comment type="function">
    <text evidence="3">Required for formate dehydrogenase (FDH) activity. Acts as a sulfur carrier protein that transfers sulfur from IscS to the molybdenum cofactor prior to its insertion into FDH.</text>
</comment>
<feature type="active site" description="Cysteine persulfide intermediate" evidence="3">
    <location>
        <position position="92"/>
    </location>
</feature>
<keyword evidence="2 3" id="KW-0501">Molybdenum cofactor biosynthesis</keyword>
<keyword evidence="1 3" id="KW-0963">Cytoplasm</keyword>
<evidence type="ECO:0000256" key="3">
    <source>
        <dbReference type="HAMAP-Rule" id="MF_00187"/>
    </source>
</evidence>
<dbReference type="HAMAP" id="MF_00187">
    <property type="entry name" value="FdhD"/>
    <property type="match status" value="1"/>
</dbReference>
<reference evidence="4" key="1">
    <citation type="journal article" date="2020" name="ISME J.">
        <title>Gammaproteobacteria mediating utilization of methyl-, sulfur- and petroleum organic compounds in deep ocean hydrothermal plumes.</title>
        <authorList>
            <person name="Zhou Z."/>
            <person name="Liu Y."/>
            <person name="Pan J."/>
            <person name="Cron B.R."/>
            <person name="Toner B.M."/>
            <person name="Anantharaman K."/>
            <person name="Breier J.A."/>
            <person name="Dick G.J."/>
            <person name="Li M."/>
        </authorList>
    </citation>
    <scope>NUCLEOTIDE SEQUENCE</scope>
    <source>
        <strain evidence="4">SZUA-1385</strain>
    </source>
</reference>
<feature type="binding site" evidence="3">
    <location>
        <begin position="219"/>
        <end position="224"/>
    </location>
    <ligand>
        <name>Mo-bis(molybdopterin guanine dinucleotide)</name>
        <dbReference type="ChEBI" id="CHEBI:60539"/>
    </ligand>
</feature>
<name>A0A832YT40_9EURY</name>
<comment type="caution">
    <text evidence="4">The sequence shown here is derived from an EMBL/GenBank/DDBJ whole genome shotgun (WGS) entry which is preliminary data.</text>
</comment>
<gene>
    <name evidence="3 4" type="primary">fdhD</name>
    <name evidence="4" type="ORF">EYG76_01515</name>
</gene>
<comment type="similarity">
    <text evidence="3">Belongs to the FdhD family.</text>
</comment>
<sequence length="238" mass="26893">MIKKLSVLVWKGTPEIKEDYICIERDYNIYINNKKISKITASPENLKELGVGHTIAEGYLKGVDVKDVHIEDNNIVVNTHTSNSANNETGNCERYLINKVPIKLPLSTILNIMEDMLRDKKIWELTGGTHWACLYDLNGNKIVSIEDIGRHSAVDKVIGYGILRGINLRDKILVSSGRQPYMMVNKAMNANIPVIISKSPSMDRGVELARKNNLILIGFARRGRFTVYSGHERILFNQ</sequence>
<dbReference type="GO" id="GO:0005737">
    <property type="term" value="C:cytoplasm"/>
    <property type="evidence" value="ECO:0007669"/>
    <property type="project" value="UniProtKB-SubCell"/>
</dbReference>
<dbReference type="Gene3D" id="3.40.140.10">
    <property type="entry name" value="Cytidine Deaminase, domain 2"/>
    <property type="match status" value="1"/>
</dbReference>
<evidence type="ECO:0000313" key="4">
    <source>
        <dbReference type="EMBL" id="HIP16969.1"/>
    </source>
</evidence>
<dbReference type="NCBIfam" id="TIGR00129">
    <property type="entry name" value="fdhD_narQ"/>
    <property type="match status" value="1"/>
</dbReference>
<dbReference type="EMBL" id="DQSV01000031">
    <property type="protein sequence ID" value="HIP16969.1"/>
    <property type="molecule type" value="Genomic_DNA"/>
</dbReference>
<comment type="subcellular location">
    <subcellularLocation>
        <location evidence="3">Cytoplasm</location>
    </subcellularLocation>
</comment>
<evidence type="ECO:0000256" key="1">
    <source>
        <dbReference type="ARBA" id="ARBA00022490"/>
    </source>
</evidence>
<proteinExistence type="inferred from homology"/>
<keyword evidence="4" id="KW-0808">Transferase</keyword>
<dbReference type="PIRSF" id="PIRSF015626">
    <property type="entry name" value="FdhD"/>
    <property type="match status" value="1"/>
</dbReference>
<dbReference type="InterPro" id="IPR003786">
    <property type="entry name" value="FdhD"/>
</dbReference>
<dbReference type="GO" id="GO:0097163">
    <property type="term" value="F:sulfur carrier activity"/>
    <property type="evidence" value="ECO:0007669"/>
    <property type="project" value="UniProtKB-UniRule"/>
</dbReference>
<dbReference type="Gene3D" id="3.10.20.10">
    <property type="match status" value="1"/>
</dbReference>
<evidence type="ECO:0000256" key="2">
    <source>
        <dbReference type="ARBA" id="ARBA00023150"/>
    </source>
</evidence>
<dbReference type="PANTHER" id="PTHR30592:SF1">
    <property type="entry name" value="SULFUR CARRIER PROTEIN FDHD"/>
    <property type="match status" value="1"/>
</dbReference>
<protein>
    <recommendedName>
        <fullName evidence="3">Sulfur carrier protein FdhD</fullName>
    </recommendedName>
</protein>
<dbReference type="AlphaFoldDB" id="A0A832YT40"/>
<dbReference type="GO" id="GO:0006777">
    <property type="term" value="P:Mo-molybdopterin cofactor biosynthetic process"/>
    <property type="evidence" value="ECO:0007669"/>
    <property type="project" value="UniProtKB-UniRule"/>
</dbReference>
<evidence type="ECO:0000313" key="5">
    <source>
        <dbReference type="Proteomes" id="UP000605144"/>
    </source>
</evidence>
<dbReference type="PANTHER" id="PTHR30592">
    <property type="entry name" value="FORMATE DEHYDROGENASE"/>
    <property type="match status" value="1"/>
</dbReference>
<dbReference type="Proteomes" id="UP000605144">
    <property type="component" value="Unassembled WGS sequence"/>
</dbReference>
<dbReference type="InterPro" id="IPR016193">
    <property type="entry name" value="Cytidine_deaminase-like"/>
</dbReference>